<dbReference type="OrthoDB" id="1867629at2759"/>
<dbReference type="InterPro" id="IPR050796">
    <property type="entry name" value="SCF_F-box_component"/>
</dbReference>
<dbReference type="Proteomes" id="UP000593562">
    <property type="component" value="Unassembled WGS sequence"/>
</dbReference>
<protein>
    <submittedName>
        <fullName evidence="2">F-box and associated interaction domains-containing protein putative isoform 1</fullName>
    </submittedName>
</protein>
<dbReference type="InterPro" id="IPR006527">
    <property type="entry name" value="F-box-assoc_dom_typ1"/>
</dbReference>
<proteinExistence type="predicted"/>
<name>A0A7J7CFJ8_TRIWF</name>
<evidence type="ECO:0000313" key="2">
    <source>
        <dbReference type="EMBL" id="KAF5732928.1"/>
    </source>
</evidence>
<dbReference type="FunCoup" id="A0A7J7CFJ8">
    <property type="interactions" value="63"/>
</dbReference>
<evidence type="ECO:0000313" key="3">
    <source>
        <dbReference type="Proteomes" id="UP000593562"/>
    </source>
</evidence>
<dbReference type="Pfam" id="PF07734">
    <property type="entry name" value="FBA_1"/>
    <property type="match status" value="1"/>
</dbReference>
<gene>
    <name evidence="2" type="ORF">HS088_TW17G00461</name>
</gene>
<feature type="domain" description="F-box associated beta-propeller type 1" evidence="1">
    <location>
        <begin position="24"/>
        <end position="284"/>
    </location>
</feature>
<dbReference type="PANTHER" id="PTHR31672">
    <property type="entry name" value="BNACNNG10540D PROTEIN"/>
    <property type="match status" value="1"/>
</dbReference>
<dbReference type="AlphaFoldDB" id="A0A7J7CFJ8"/>
<dbReference type="NCBIfam" id="TIGR01640">
    <property type="entry name" value="F_box_assoc_1"/>
    <property type="match status" value="1"/>
</dbReference>
<dbReference type="InterPro" id="IPR017451">
    <property type="entry name" value="F-box-assoc_interact_dom"/>
</dbReference>
<reference evidence="2 3" key="1">
    <citation type="journal article" date="2020" name="Nat. Commun.">
        <title>Genome of Tripterygium wilfordii and identification of cytochrome P450 involved in triptolide biosynthesis.</title>
        <authorList>
            <person name="Tu L."/>
            <person name="Su P."/>
            <person name="Zhang Z."/>
            <person name="Gao L."/>
            <person name="Wang J."/>
            <person name="Hu T."/>
            <person name="Zhou J."/>
            <person name="Zhang Y."/>
            <person name="Zhao Y."/>
            <person name="Liu Y."/>
            <person name="Song Y."/>
            <person name="Tong Y."/>
            <person name="Lu Y."/>
            <person name="Yang J."/>
            <person name="Xu C."/>
            <person name="Jia M."/>
            <person name="Peters R.J."/>
            <person name="Huang L."/>
            <person name="Gao W."/>
        </authorList>
    </citation>
    <scope>NUCLEOTIDE SEQUENCE [LARGE SCALE GENOMIC DNA]</scope>
    <source>
        <strain evidence="3">cv. XIE 37</strain>
        <tissue evidence="2">Leaf</tissue>
    </source>
</reference>
<evidence type="ECO:0000259" key="1">
    <source>
        <dbReference type="Pfam" id="PF07734"/>
    </source>
</evidence>
<sequence>MRIAESIHVPFYEEILHSPTVLGPCNGLLCLVDYGIYGKIALWNPAIREFKLLPWSIESSAGMGIMFSLAEVGFGFDTKNNDYKVIAFLSSLDGARTVCRAELYSLRSESWREIPSWGTIEEFIFDFMRSNAYYIHGVCYWLINGFYVDSGAWIMSFDMADEVLEIMQLPDFGVSGRTHSIEFAFLDASIIAVVCPNNLGGCFDIWVMNEPGVKGSWVKRDRIAPISGINSLVGFWKSGELCFEDSSDQLVLYDFSTQQVKNLLLRSAKYGSQVVNYVESLAQINGK</sequence>
<accession>A0A7J7CFJ8</accession>
<dbReference type="EMBL" id="JAAARO010000017">
    <property type="protein sequence ID" value="KAF5732928.1"/>
    <property type="molecule type" value="Genomic_DNA"/>
</dbReference>
<keyword evidence="3" id="KW-1185">Reference proteome</keyword>
<dbReference type="InParanoid" id="A0A7J7CFJ8"/>
<comment type="caution">
    <text evidence="2">The sequence shown here is derived from an EMBL/GenBank/DDBJ whole genome shotgun (WGS) entry which is preliminary data.</text>
</comment>
<dbReference type="PANTHER" id="PTHR31672:SF13">
    <property type="entry name" value="F-BOX PROTEIN CPR30-LIKE"/>
    <property type="match status" value="1"/>
</dbReference>
<organism evidence="2 3">
    <name type="scientific">Tripterygium wilfordii</name>
    <name type="common">Thunder God vine</name>
    <dbReference type="NCBI Taxonomy" id="458696"/>
    <lineage>
        <taxon>Eukaryota</taxon>
        <taxon>Viridiplantae</taxon>
        <taxon>Streptophyta</taxon>
        <taxon>Embryophyta</taxon>
        <taxon>Tracheophyta</taxon>
        <taxon>Spermatophyta</taxon>
        <taxon>Magnoliopsida</taxon>
        <taxon>eudicotyledons</taxon>
        <taxon>Gunneridae</taxon>
        <taxon>Pentapetalae</taxon>
        <taxon>rosids</taxon>
        <taxon>fabids</taxon>
        <taxon>Celastrales</taxon>
        <taxon>Celastraceae</taxon>
        <taxon>Tripterygium</taxon>
    </lineage>
</organism>